<organism evidence="1 2">
    <name type="scientific">Candolleomyces aberdarensis</name>
    <dbReference type="NCBI Taxonomy" id="2316362"/>
    <lineage>
        <taxon>Eukaryota</taxon>
        <taxon>Fungi</taxon>
        <taxon>Dikarya</taxon>
        <taxon>Basidiomycota</taxon>
        <taxon>Agaricomycotina</taxon>
        <taxon>Agaricomycetes</taxon>
        <taxon>Agaricomycetidae</taxon>
        <taxon>Agaricales</taxon>
        <taxon>Agaricineae</taxon>
        <taxon>Psathyrellaceae</taxon>
        <taxon>Candolleomyces</taxon>
    </lineage>
</organism>
<dbReference type="AlphaFoldDB" id="A0A4V1Q351"/>
<sequence>MNGTSAEYHPVSTLIANIALGDLQSSITGVADKVKALDASQKTIKKDITCLSNLVKAAVADLKTSSAPTADFIDRLTALEAQVLEHGSFLQHVKNHLEHSIRDQLAVQVGRLERLEVMAVAAKEAIAEFKLEADTSATVPSKRPRIELGIPALPNPAPTPPPVPSFFPTPTPFTFTAPQPGTASSGSGFTDRNPGQSGITQAQVPTGDVAVGQFEWGPNIPRIFENLYTCLPPDVSRSLPRPTAVRRVGKAVIRARFGSPEQAAQFVYAWNVGPITPPEEKVKGLAYVRASHIEKYDQAFFSNPADGSLKF</sequence>
<protein>
    <submittedName>
        <fullName evidence="1">Uncharacterized protein</fullName>
    </submittedName>
</protein>
<accession>A0A4V1Q351</accession>
<evidence type="ECO:0000313" key="1">
    <source>
        <dbReference type="EMBL" id="RXW17368.1"/>
    </source>
</evidence>
<keyword evidence="2" id="KW-1185">Reference proteome</keyword>
<dbReference type="Proteomes" id="UP000290288">
    <property type="component" value="Unassembled WGS sequence"/>
</dbReference>
<gene>
    <name evidence="1" type="ORF">EST38_g8488</name>
</gene>
<reference evidence="1 2" key="1">
    <citation type="submission" date="2019-01" db="EMBL/GenBank/DDBJ databases">
        <title>Draft genome sequence of Psathyrella aberdarensis IHI B618.</title>
        <authorList>
            <person name="Buettner E."/>
            <person name="Kellner H."/>
        </authorList>
    </citation>
    <scope>NUCLEOTIDE SEQUENCE [LARGE SCALE GENOMIC DNA]</scope>
    <source>
        <strain evidence="1 2">IHI B618</strain>
    </source>
</reference>
<evidence type="ECO:0000313" key="2">
    <source>
        <dbReference type="Proteomes" id="UP000290288"/>
    </source>
</evidence>
<dbReference type="EMBL" id="SDEE01000347">
    <property type="protein sequence ID" value="RXW17368.1"/>
    <property type="molecule type" value="Genomic_DNA"/>
</dbReference>
<name>A0A4V1Q351_9AGAR</name>
<comment type="caution">
    <text evidence="1">The sequence shown here is derived from an EMBL/GenBank/DDBJ whole genome shotgun (WGS) entry which is preliminary data.</text>
</comment>
<proteinExistence type="predicted"/>